<name>A0A8S4SLN1_9NEOP</name>
<dbReference type="AlphaFoldDB" id="A0A8S4SLN1"/>
<evidence type="ECO:0000313" key="2">
    <source>
        <dbReference type="Proteomes" id="UP000838756"/>
    </source>
</evidence>
<protein>
    <submittedName>
        <fullName evidence="1">Jg19085 protein</fullName>
    </submittedName>
</protein>
<dbReference type="EMBL" id="CAKXAJ010026534">
    <property type="protein sequence ID" value="CAH2269537.1"/>
    <property type="molecule type" value="Genomic_DNA"/>
</dbReference>
<proteinExistence type="predicted"/>
<reference evidence="1" key="1">
    <citation type="submission" date="2022-03" db="EMBL/GenBank/DDBJ databases">
        <authorList>
            <person name="Lindestad O."/>
        </authorList>
    </citation>
    <scope>NUCLEOTIDE SEQUENCE</scope>
</reference>
<dbReference type="Proteomes" id="UP000838756">
    <property type="component" value="Unassembled WGS sequence"/>
</dbReference>
<sequence>MAELPPSRRPPGAHPGGRINIFCRAFMSLRLVPAFMPQCHGDCQTATIRLDYMLICDGPFPTTRSTQCTASHSPPMLFNGLIGSHGPCAITLPPYLLQELS</sequence>
<accession>A0A8S4SLN1</accession>
<keyword evidence="2" id="KW-1185">Reference proteome</keyword>
<comment type="caution">
    <text evidence="1">The sequence shown here is derived from an EMBL/GenBank/DDBJ whole genome shotgun (WGS) entry which is preliminary data.</text>
</comment>
<gene>
    <name evidence="1" type="primary">jg19085</name>
    <name evidence="1" type="ORF">PAEG_LOCUS27748</name>
</gene>
<evidence type="ECO:0000313" key="1">
    <source>
        <dbReference type="EMBL" id="CAH2269537.1"/>
    </source>
</evidence>
<organism evidence="1 2">
    <name type="scientific">Pararge aegeria aegeria</name>
    <dbReference type="NCBI Taxonomy" id="348720"/>
    <lineage>
        <taxon>Eukaryota</taxon>
        <taxon>Metazoa</taxon>
        <taxon>Ecdysozoa</taxon>
        <taxon>Arthropoda</taxon>
        <taxon>Hexapoda</taxon>
        <taxon>Insecta</taxon>
        <taxon>Pterygota</taxon>
        <taxon>Neoptera</taxon>
        <taxon>Endopterygota</taxon>
        <taxon>Lepidoptera</taxon>
        <taxon>Glossata</taxon>
        <taxon>Ditrysia</taxon>
        <taxon>Papilionoidea</taxon>
        <taxon>Nymphalidae</taxon>
        <taxon>Satyrinae</taxon>
        <taxon>Satyrini</taxon>
        <taxon>Parargina</taxon>
        <taxon>Pararge</taxon>
    </lineage>
</organism>